<dbReference type="STRING" id="913774.A0A0C3HK64"/>
<dbReference type="EMBL" id="KN832874">
    <property type="protein sequence ID" value="KIN02722.1"/>
    <property type="molecule type" value="Genomic_DNA"/>
</dbReference>
<evidence type="ECO:0000256" key="1">
    <source>
        <dbReference type="ARBA" id="ARBA00010092"/>
    </source>
</evidence>
<gene>
    <name evidence="10" type="ORF">OIDMADRAFT_40592</name>
</gene>
<dbReference type="HOGENOM" id="CLU_028869_1_1_1"/>
<dbReference type="Pfam" id="PF22244">
    <property type="entry name" value="GCE_fung"/>
    <property type="match status" value="1"/>
</dbReference>
<evidence type="ECO:0000256" key="8">
    <source>
        <dbReference type="SAM" id="SignalP"/>
    </source>
</evidence>
<keyword evidence="5" id="KW-0439">Lignin degradation</keyword>
<feature type="signal peptide" evidence="8">
    <location>
        <begin position="1"/>
        <end position="17"/>
    </location>
</feature>
<name>A0A0C3HK64_OIDMZ</name>
<dbReference type="SUPFAM" id="SSF53474">
    <property type="entry name" value="alpha/beta-Hydrolases"/>
    <property type="match status" value="1"/>
</dbReference>
<dbReference type="Proteomes" id="UP000054321">
    <property type="component" value="Unassembled WGS sequence"/>
</dbReference>
<evidence type="ECO:0000256" key="5">
    <source>
        <dbReference type="ARBA" id="ARBA00023185"/>
    </source>
</evidence>
<dbReference type="GO" id="GO:0005576">
    <property type="term" value="C:extracellular region"/>
    <property type="evidence" value="ECO:0007669"/>
    <property type="project" value="InterPro"/>
</dbReference>
<dbReference type="InParanoid" id="A0A0C3HK64"/>
<dbReference type="SUPFAM" id="SSF57180">
    <property type="entry name" value="Cellulose-binding domain"/>
    <property type="match status" value="1"/>
</dbReference>
<evidence type="ECO:0000256" key="3">
    <source>
        <dbReference type="ARBA" id="ARBA00022729"/>
    </source>
</evidence>
<sequence>MASRLLLMLLLTASSLAQSQIYGQCGGEGWSGPTTCVTGSTCVYSNPWYSQCLPSTGASPTSSTLVTSSTAISKSTSLSGTSTSTSTGAATCTPLPSSITLQADSKLNDLFTMFNGNKVTTKDQWLCRQAEMSTLLQQYELGTLPGPPATLTASLSGSTLTINCGDSGKSMSFTAAITYPSSGTAPYPAIIAFDGGSLPAPASVAMINFNCDDMAAQVSTSSRGQGKFYDLYGSGASAGAMTAWAWGVSRVIDALEITSSAKIDTTRIGVTGCSRNGKGAMVAGAFDNRIVLTLPQESGAGGSACWRISDYLKSQGANIQTAGEIIGEDPWFSSNFNNYVNQVPILPFDHHSLAALIAPRGLFVIDNNIDWLGPQSCFGCMTTARMAYQALGVTNNMGYSQIGAHAHCSFPSNQQSQLNAFVQQFLLGQSANTNIFQSDFTFSQSQWIDWTVPTLT</sequence>
<dbReference type="InterPro" id="IPR000254">
    <property type="entry name" value="CBD"/>
</dbReference>
<dbReference type="Gene3D" id="3.40.50.1820">
    <property type="entry name" value="alpha/beta hydrolase"/>
    <property type="match status" value="1"/>
</dbReference>
<organism evidence="10 11">
    <name type="scientific">Oidiodendron maius (strain Zn)</name>
    <dbReference type="NCBI Taxonomy" id="913774"/>
    <lineage>
        <taxon>Eukaryota</taxon>
        <taxon>Fungi</taxon>
        <taxon>Dikarya</taxon>
        <taxon>Ascomycota</taxon>
        <taxon>Pezizomycotina</taxon>
        <taxon>Leotiomycetes</taxon>
        <taxon>Leotiomycetes incertae sedis</taxon>
        <taxon>Myxotrichaceae</taxon>
        <taxon>Oidiodendron</taxon>
    </lineage>
</organism>
<evidence type="ECO:0000256" key="4">
    <source>
        <dbReference type="ARBA" id="ARBA00022801"/>
    </source>
</evidence>
<dbReference type="InterPro" id="IPR054579">
    <property type="entry name" value="GCE-like_dom"/>
</dbReference>
<dbReference type="OrthoDB" id="3781271at2759"/>
<dbReference type="InterPro" id="IPR029058">
    <property type="entry name" value="AB_hydrolase_fold"/>
</dbReference>
<keyword evidence="2" id="KW-0719">Serine esterase</keyword>
<dbReference type="AlphaFoldDB" id="A0A0C3HK64"/>
<protein>
    <recommendedName>
        <fullName evidence="7">(4-O-methyl)-D-glucuronate--lignin esterase</fullName>
        <ecNumber evidence="7">3.1.1.117</ecNumber>
    </recommendedName>
</protein>
<comment type="similarity">
    <text evidence="1">Belongs to the carbohydrate esterase 15 (CE15) family.</text>
</comment>
<keyword evidence="4" id="KW-0378">Hydrolase</keyword>
<dbReference type="GO" id="GO:0052689">
    <property type="term" value="F:carboxylic ester hydrolase activity"/>
    <property type="evidence" value="ECO:0007669"/>
    <property type="project" value="UniProtKB-KW"/>
</dbReference>
<dbReference type="InterPro" id="IPR035971">
    <property type="entry name" value="CBD_sf"/>
</dbReference>
<dbReference type="GO" id="GO:0030248">
    <property type="term" value="F:cellulose binding"/>
    <property type="evidence" value="ECO:0007669"/>
    <property type="project" value="InterPro"/>
</dbReference>
<accession>A0A0C3HK64</accession>
<dbReference type="GO" id="GO:0046274">
    <property type="term" value="P:lignin catabolic process"/>
    <property type="evidence" value="ECO:0007669"/>
    <property type="project" value="UniProtKB-KW"/>
</dbReference>
<dbReference type="Pfam" id="PF00734">
    <property type="entry name" value="CBM_1"/>
    <property type="match status" value="1"/>
</dbReference>
<evidence type="ECO:0000313" key="11">
    <source>
        <dbReference type="Proteomes" id="UP000054321"/>
    </source>
</evidence>
<keyword evidence="3 8" id="KW-0732">Signal</keyword>
<dbReference type="ESTHER" id="9pezi-a0a0c3hk64">
    <property type="family name" value="Glucuronoyl_esterase"/>
</dbReference>
<evidence type="ECO:0000313" key="10">
    <source>
        <dbReference type="EMBL" id="KIN02722.1"/>
    </source>
</evidence>
<comment type="catalytic activity">
    <reaction evidence="6">
        <text>a 4-O-methyl-alpha-D-glucuronosyl ester derivative + H2O = 4-O-methyl-alpha-D-glucuronate derivative + an alcohol + H(+)</text>
        <dbReference type="Rhea" id="RHEA:67452"/>
        <dbReference type="ChEBI" id="CHEBI:15377"/>
        <dbReference type="ChEBI" id="CHEBI:15378"/>
        <dbReference type="ChEBI" id="CHEBI:30879"/>
        <dbReference type="ChEBI" id="CHEBI:171667"/>
        <dbReference type="ChEBI" id="CHEBI:171668"/>
        <dbReference type="EC" id="3.1.1.117"/>
    </reaction>
    <physiologicalReaction direction="left-to-right" evidence="6">
        <dbReference type="Rhea" id="RHEA:67453"/>
    </physiologicalReaction>
</comment>
<evidence type="ECO:0000259" key="9">
    <source>
        <dbReference type="PROSITE" id="PS51164"/>
    </source>
</evidence>
<dbReference type="PROSITE" id="PS51164">
    <property type="entry name" value="CBM1_2"/>
    <property type="match status" value="1"/>
</dbReference>
<evidence type="ECO:0000256" key="7">
    <source>
        <dbReference type="ARBA" id="ARBA00026105"/>
    </source>
</evidence>
<evidence type="ECO:0000256" key="6">
    <source>
        <dbReference type="ARBA" id="ARBA00024511"/>
    </source>
</evidence>
<reference evidence="10 11" key="1">
    <citation type="submission" date="2014-04" db="EMBL/GenBank/DDBJ databases">
        <authorList>
            <consortium name="DOE Joint Genome Institute"/>
            <person name="Kuo A."/>
            <person name="Martino E."/>
            <person name="Perotto S."/>
            <person name="Kohler A."/>
            <person name="Nagy L.G."/>
            <person name="Floudas D."/>
            <person name="Copeland A."/>
            <person name="Barry K.W."/>
            <person name="Cichocki N."/>
            <person name="Veneault-Fourrey C."/>
            <person name="LaButti K."/>
            <person name="Lindquist E.A."/>
            <person name="Lipzen A."/>
            <person name="Lundell T."/>
            <person name="Morin E."/>
            <person name="Murat C."/>
            <person name="Sun H."/>
            <person name="Tunlid A."/>
            <person name="Henrissat B."/>
            <person name="Grigoriev I.V."/>
            <person name="Hibbett D.S."/>
            <person name="Martin F."/>
            <person name="Nordberg H.P."/>
            <person name="Cantor M.N."/>
            <person name="Hua S.X."/>
        </authorList>
    </citation>
    <scope>NUCLEOTIDE SEQUENCE [LARGE SCALE GENOMIC DNA]</scope>
    <source>
        <strain evidence="10 11">Zn</strain>
    </source>
</reference>
<reference evidence="11" key="2">
    <citation type="submission" date="2015-01" db="EMBL/GenBank/DDBJ databases">
        <title>Evolutionary Origins and Diversification of the Mycorrhizal Mutualists.</title>
        <authorList>
            <consortium name="DOE Joint Genome Institute"/>
            <consortium name="Mycorrhizal Genomics Consortium"/>
            <person name="Kohler A."/>
            <person name="Kuo A."/>
            <person name="Nagy L.G."/>
            <person name="Floudas D."/>
            <person name="Copeland A."/>
            <person name="Barry K.W."/>
            <person name="Cichocki N."/>
            <person name="Veneault-Fourrey C."/>
            <person name="LaButti K."/>
            <person name="Lindquist E.A."/>
            <person name="Lipzen A."/>
            <person name="Lundell T."/>
            <person name="Morin E."/>
            <person name="Murat C."/>
            <person name="Riley R."/>
            <person name="Ohm R."/>
            <person name="Sun H."/>
            <person name="Tunlid A."/>
            <person name="Henrissat B."/>
            <person name="Grigoriev I.V."/>
            <person name="Hibbett D.S."/>
            <person name="Martin F."/>
        </authorList>
    </citation>
    <scope>NUCLEOTIDE SEQUENCE [LARGE SCALE GENOMIC DNA]</scope>
    <source>
        <strain evidence="11">Zn</strain>
    </source>
</reference>
<feature type="domain" description="CBM1" evidence="9">
    <location>
        <begin position="17"/>
        <end position="53"/>
    </location>
</feature>
<proteinExistence type="inferred from homology"/>
<dbReference type="SMART" id="SM00236">
    <property type="entry name" value="fCBD"/>
    <property type="match status" value="1"/>
</dbReference>
<keyword evidence="11" id="KW-1185">Reference proteome</keyword>
<dbReference type="GO" id="GO:0005975">
    <property type="term" value="P:carbohydrate metabolic process"/>
    <property type="evidence" value="ECO:0007669"/>
    <property type="project" value="InterPro"/>
</dbReference>
<dbReference type="EC" id="3.1.1.117" evidence="7"/>
<feature type="chain" id="PRO_5002165433" description="(4-O-methyl)-D-glucuronate--lignin esterase" evidence="8">
    <location>
        <begin position="18"/>
        <end position="456"/>
    </location>
</feature>
<dbReference type="PROSITE" id="PS00562">
    <property type="entry name" value="CBM1_1"/>
    <property type="match status" value="1"/>
</dbReference>
<evidence type="ECO:0000256" key="2">
    <source>
        <dbReference type="ARBA" id="ARBA00022487"/>
    </source>
</evidence>